<proteinExistence type="predicted"/>
<sequence>MDIAYLHEFTALALVHFLAVVIPGPDFAITVRQSVRFGHLAGTVTALGIGAGISVHVIYTLLGISALMHTTPWLMDMASLVGGVYLIYLGVGLIRSRPARADALAAEAGAQQSPPLHRAFMVGFMTNATNPKATLFFLAIFTTLVSGTTPLPVQILYGSWMCVVNATWFILVSYMFSRNGVRSRFLCLGHWLERTMGGLLIGVALIYFERLGHSVFDEWLSAVV</sequence>
<keyword evidence="3 6" id="KW-0812">Transmembrane</keyword>
<dbReference type="RefSeq" id="WP_188745586.1">
    <property type="nucleotide sequence ID" value="NZ_BMIJ01000001.1"/>
</dbReference>
<evidence type="ECO:0000256" key="3">
    <source>
        <dbReference type="ARBA" id="ARBA00022692"/>
    </source>
</evidence>
<dbReference type="Pfam" id="PF01810">
    <property type="entry name" value="LysE"/>
    <property type="match status" value="1"/>
</dbReference>
<dbReference type="PANTHER" id="PTHR30086">
    <property type="entry name" value="ARGININE EXPORTER PROTEIN ARGO"/>
    <property type="match status" value="1"/>
</dbReference>
<keyword evidence="5 6" id="KW-0472">Membrane</keyword>
<dbReference type="InterPro" id="IPR001123">
    <property type="entry name" value="LeuE-type"/>
</dbReference>
<evidence type="ECO:0000256" key="1">
    <source>
        <dbReference type="ARBA" id="ARBA00004651"/>
    </source>
</evidence>
<evidence type="ECO:0000256" key="5">
    <source>
        <dbReference type="ARBA" id="ARBA00023136"/>
    </source>
</evidence>
<evidence type="ECO:0000256" key="4">
    <source>
        <dbReference type="ARBA" id="ARBA00022989"/>
    </source>
</evidence>
<feature type="transmembrane region" description="Helical" evidence="6">
    <location>
        <begin position="133"/>
        <end position="151"/>
    </location>
</feature>
<evidence type="ECO:0000256" key="2">
    <source>
        <dbReference type="ARBA" id="ARBA00022475"/>
    </source>
</evidence>
<feature type="transmembrane region" description="Helical" evidence="6">
    <location>
        <begin position="6"/>
        <end position="28"/>
    </location>
</feature>
<name>A0ABQ1K3I5_9GAMM</name>
<keyword evidence="2" id="KW-1003">Cell membrane</keyword>
<accession>A0ABQ1K3I5</accession>
<evidence type="ECO:0000313" key="8">
    <source>
        <dbReference type="Proteomes" id="UP000629025"/>
    </source>
</evidence>
<feature type="transmembrane region" description="Helical" evidence="6">
    <location>
        <begin position="73"/>
        <end position="94"/>
    </location>
</feature>
<evidence type="ECO:0000256" key="6">
    <source>
        <dbReference type="SAM" id="Phobius"/>
    </source>
</evidence>
<dbReference type="PIRSF" id="PIRSF006324">
    <property type="entry name" value="LeuE"/>
    <property type="match status" value="1"/>
</dbReference>
<keyword evidence="4 6" id="KW-1133">Transmembrane helix</keyword>
<protein>
    <submittedName>
        <fullName evidence="7">Lysine transporter LysE</fullName>
    </submittedName>
</protein>
<dbReference type="Proteomes" id="UP000629025">
    <property type="component" value="Unassembled WGS sequence"/>
</dbReference>
<feature type="transmembrane region" description="Helical" evidence="6">
    <location>
        <begin position="157"/>
        <end position="176"/>
    </location>
</feature>
<keyword evidence="8" id="KW-1185">Reference proteome</keyword>
<dbReference type="PANTHER" id="PTHR30086:SF20">
    <property type="entry name" value="ARGININE EXPORTER PROTEIN ARGO-RELATED"/>
    <property type="match status" value="1"/>
</dbReference>
<comment type="caution">
    <text evidence="7">The sequence shown here is derived from an EMBL/GenBank/DDBJ whole genome shotgun (WGS) entry which is preliminary data.</text>
</comment>
<reference evidence="8" key="1">
    <citation type="journal article" date="2019" name="Int. J. Syst. Evol. Microbiol.">
        <title>The Global Catalogue of Microorganisms (GCM) 10K type strain sequencing project: providing services to taxonomists for standard genome sequencing and annotation.</title>
        <authorList>
            <consortium name="The Broad Institute Genomics Platform"/>
            <consortium name="The Broad Institute Genome Sequencing Center for Infectious Disease"/>
            <person name="Wu L."/>
            <person name="Ma J."/>
        </authorList>
    </citation>
    <scope>NUCLEOTIDE SEQUENCE [LARGE SCALE GENOMIC DNA]</scope>
    <source>
        <strain evidence="8">CGMCC 1.15341</strain>
    </source>
</reference>
<comment type="subcellular location">
    <subcellularLocation>
        <location evidence="1">Cell membrane</location>
        <topology evidence="1">Multi-pass membrane protein</topology>
    </subcellularLocation>
</comment>
<evidence type="ECO:0000313" key="7">
    <source>
        <dbReference type="EMBL" id="GGB82822.1"/>
    </source>
</evidence>
<gene>
    <name evidence="7" type="primary">rhtC</name>
    <name evidence="7" type="ORF">GCM10011352_05800</name>
</gene>
<organism evidence="7 8">
    <name type="scientific">Marinobacterium zhoushanense</name>
    <dbReference type="NCBI Taxonomy" id="1679163"/>
    <lineage>
        <taxon>Bacteria</taxon>
        <taxon>Pseudomonadati</taxon>
        <taxon>Pseudomonadota</taxon>
        <taxon>Gammaproteobacteria</taxon>
        <taxon>Oceanospirillales</taxon>
        <taxon>Oceanospirillaceae</taxon>
        <taxon>Marinobacterium</taxon>
    </lineage>
</organism>
<feature type="transmembrane region" description="Helical" evidence="6">
    <location>
        <begin position="40"/>
        <end position="67"/>
    </location>
</feature>
<dbReference type="EMBL" id="BMIJ01000001">
    <property type="protein sequence ID" value="GGB82822.1"/>
    <property type="molecule type" value="Genomic_DNA"/>
</dbReference>